<dbReference type="KEGG" id="tbi:Tbis_1762"/>
<dbReference type="PANTHER" id="PTHR30561:SF1">
    <property type="entry name" value="MULTIDRUG TRANSPORTER EMRE"/>
    <property type="match status" value="1"/>
</dbReference>
<dbReference type="RefSeq" id="WP_013132008.1">
    <property type="nucleotide sequence ID" value="NC_014165.1"/>
</dbReference>
<keyword evidence="10" id="KW-1185">Reference proteome</keyword>
<feature type="transmembrane region" description="Helical" evidence="8">
    <location>
        <begin position="58"/>
        <end position="80"/>
    </location>
</feature>
<comment type="subcellular location">
    <subcellularLocation>
        <location evidence="1 7">Cell membrane</location>
        <topology evidence="1 7">Multi-pass membrane protein</topology>
    </subcellularLocation>
</comment>
<dbReference type="STRING" id="469371.Tbis_1762"/>
<evidence type="ECO:0000256" key="7">
    <source>
        <dbReference type="RuleBase" id="RU003942"/>
    </source>
</evidence>
<dbReference type="EMBL" id="CP001874">
    <property type="protein sequence ID" value="ADG88475.1"/>
    <property type="molecule type" value="Genomic_DNA"/>
</dbReference>
<evidence type="ECO:0000256" key="8">
    <source>
        <dbReference type="SAM" id="Phobius"/>
    </source>
</evidence>
<dbReference type="OrthoDB" id="3175079at2"/>
<feature type="transmembrane region" description="Helical" evidence="8">
    <location>
        <begin position="86"/>
        <end position="105"/>
    </location>
</feature>
<evidence type="ECO:0000256" key="2">
    <source>
        <dbReference type="ARBA" id="ARBA00022448"/>
    </source>
</evidence>
<dbReference type="Gene3D" id="1.10.3730.20">
    <property type="match status" value="1"/>
</dbReference>
<dbReference type="InterPro" id="IPR000390">
    <property type="entry name" value="Small_drug/metabolite_transptr"/>
</dbReference>
<evidence type="ECO:0000313" key="9">
    <source>
        <dbReference type="EMBL" id="ADG88475.1"/>
    </source>
</evidence>
<evidence type="ECO:0000256" key="6">
    <source>
        <dbReference type="ARBA" id="ARBA00023136"/>
    </source>
</evidence>
<dbReference type="GO" id="GO:0005886">
    <property type="term" value="C:plasma membrane"/>
    <property type="evidence" value="ECO:0007669"/>
    <property type="project" value="UniProtKB-SubCell"/>
</dbReference>
<keyword evidence="6 8" id="KW-0472">Membrane</keyword>
<dbReference type="AlphaFoldDB" id="D6YBB5"/>
<dbReference type="Proteomes" id="UP000006640">
    <property type="component" value="Chromosome"/>
</dbReference>
<evidence type="ECO:0000256" key="1">
    <source>
        <dbReference type="ARBA" id="ARBA00004651"/>
    </source>
</evidence>
<sequence>MLAWLLLAGAIASEVVATSALKLSNGFSRPGWTLVVVAGYVAAFAMLGWALKLKMPVGVAYAVWSGVGTAAIAAIGTLFLGETMNLLKALGITLIIGGVVILNVAGTH</sequence>
<keyword evidence="5 8" id="KW-1133">Transmembrane helix</keyword>
<proteinExistence type="inferred from homology"/>
<dbReference type="GO" id="GO:0022857">
    <property type="term" value="F:transmembrane transporter activity"/>
    <property type="evidence" value="ECO:0007669"/>
    <property type="project" value="InterPro"/>
</dbReference>
<dbReference type="Pfam" id="PF00893">
    <property type="entry name" value="Multi_Drug_Res"/>
    <property type="match status" value="1"/>
</dbReference>
<reference evidence="9 10" key="1">
    <citation type="submission" date="2010-01" db="EMBL/GenBank/DDBJ databases">
        <title>The complete genome of Thermobispora bispora DSM 43833.</title>
        <authorList>
            <consortium name="US DOE Joint Genome Institute (JGI-PGF)"/>
            <person name="Lucas S."/>
            <person name="Copeland A."/>
            <person name="Lapidus A."/>
            <person name="Glavina del Rio T."/>
            <person name="Dalin E."/>
            <person name="Tice H."/>
            <person name="Bruce D."/>
            <person name="Goodwin L."/>
            <person name="Pitluck S."/>
            <person name="Kyrpides N."/>
            <person name="Mavromatis K."/>
            <person name="Ivanova N."/>
            <person name="Mikhailova N."/>
            <person name="Chertkov O."/>
            <person name="Brettin T."/>
            <person name="Detter J.C."/>
            <person name="Han C."/>
            <person name="Larimer F."/>
            <person name="Land M."/>
            <person name="Hauser L."/>
            <person name="Markowitz V."/>
            <person name="Cheng J.-F."/>
            <person name="Hugenholtz P."/>
            <person name="Woyke T."/>
            <person name="Wu D."/>
            <person name="Jando M."/>
            <person name="Schneider S."/>
            <person name="Klenk H.-P."/>
            <person name="Eisen J.A."/>
        </authorList>
    </citation>
    <scope>NUCLEOTIDE SEQUENCE [LARGE SCALE GENOMIC DNA]</scope>
    <source>
        <strain evidence="10">ATCC 19993 / DSM 43833 / CBS 139.67 / JCM 10125 / KCTC 9307 / NBRC 14880 / R51</strain>
    </source>
</reference>
<dbReference type="HOGENOM" id="CLU_133067_0_2_11"/>
<gene>
    <name evidence="9" type="ordered locus">Tbis_1762</name>
</gene>
<name>D6YBB5_THEBD</name>
<dbReference type="InterPro" id="IPR045324">
    <property type="entry name" value="Small_multidrug_res"/>
</dbReference>
<evidence type="ECO:0000313" key="10">
    <source>
        <dbReference type="Proteomes" id="UP000006640"/>
    </source>
</evidence>
<dbReference type="SUPFAM" id="SSF103481">
    <property type="entry name" value="Multidrug resistance efflux transporter EmrE"/>
    <property type="match status" value="1"/>
</dbReference>
<evidence type="ECO:0000256" key="3">
    <source>
        <dbReference type="ARBA" id="ARBA00022475"/>
    </source>
</evidence>
<dbReference type="eggNOG" id="COG2076">
    <property type="taxonomic scope" value="Bacteria"/>
</dbReference>
<dbReference type="PANTHER" id="PTHR30561">
    <property type="entry name" value="SMR FAMILY PROTON-DEPENDENT DRUG EFFLUX TRANSPORTER SUGE"/>
    <property type="match status" value="1"/>
</dbReference>
<keyword evidence="2" id="KW-0813">Transport</keyword>
<protein>
    <submittedName>
        <fullName evidence="9">Small multidrug resistance protein</fullName>
    </submittedName>
</protein>
<keyword evidence="4 7" id="KW-0812">Transmembrane</keyword>
<evidence type="ECO:0000256" key="5">
    <source>
        <dbReference type="ARBA" id="ARBA00022989"/>
    </source>
</evidence>
<dbReference type="InterPro" id="IPR037185">
    <property type="entry name" value="EmrE-like"/>
</dbReference>
<organism evidence="9 10">
    <name type="scientific">Thermobispora bispora (strain ATCC 19993 / DSM 43833 / CBS 139.67 / JCM 10125 / KCTC 9307 / NBRC 14880 / R51)</name>
    <dbReference type="NCBI Taxonomy" id="469371"/>
    <lineage>
        <taxon>Bacteria</taxon>
        <taxon>Bacillati</taxon>
        <taxon>Actinomycetota</taxon>
        <taxon>Actinomycetes</taxon>
        <taxon>Streptosporangiales</taxon>
        <taxon>Streptosporangiaceae</taxon>
        <taxon>Thermobispora</taxon>
    </lineage>
</organism>
<keyword evidence="3" id="KW-1003">Cell membrane</keyword>
<dbReference type="FunFam" id="1.10.3730.20:FF:000001">
    <property type="entry name" value="Quaternary ammonium compound resistance transporter SugE"/>
    <property type="match status" value="1"/>
</dbReference>
<comment type="similarity">
    <text evidence="7">Belongs to the drug/metabolite transporter (DMT) superfamily. Small multidrug resistance (SMR) (TC 2.A.7.1) family.</text>
</comment>
<evidence type="ECO:0000256" key="4">
    <source>
        <dbReference type="ARBA" id="ARBA00022692"/>
    </source>
</evidence>
<accession>D6YBB5</accession>
<feature type="transmembrane region" description="Helical" evidence="8">
    <location>
        <begin position="33"/>
        <end position="51"/>
    </location>
</feature>